<evidence type="ECO:0008006" key="4">
    <source>
        <dbReference type="Google" id="ProtNLM"/>
    </source>
</evidence>
<feature type="transmembrane region" description="Helical" evidence="1">
    <location>
        <begin position="54"/>
        <end position="80"/>
    </location>
</feature>
<dbReference type="InterPro" id="IPR009825">
    <property type="entry name" value="ECF_substrate-spec-like"/>
</dbReference>
<keyword evidence="1" id="KW-1133">Transmembrane helix</keyword>
<feature type="transmembrane region" description="Helical" evidence="1">
    <location>
        <begin position="227"/>
        <end position="249"/>
    </location>
</feature>
<accession>A0A345Z277</accession>
<gene>
    <name evidence="2" type="ORF">SALLE_v1c00300</name>
</gene>
<feature type="transmembrane region" description="Helical" evidence="1">
    <location>
        <begin position="12"/>
        <end position="34"/>
    </location>
</feature>
<keyword evidence="3" id="KW-1185">Reference proteome</keyword>
<dbReference type="Pfam" id="PF07155">
    <property type="entry name" value="ECF-ribofla_trS"/>
    <property type="match status" value="1"/>
</dbReference>
<dbReference type="KEGG" id="salx:SALLE_v1c00300"/>
<organism evidence="2 3">
    <name type="scientific">Spiroplasma alleghenense</name>
    <dbReference type="NCBI Taxonomy" id="216931"/>
    <lineage>
        <taxon>Bacteria</taxon>
        <taxon>Bacillati</taxon>
        <taxon>Mycoplasmatota</taxon>
        <taxon>Mollicutes</taxon>
        <taxon>Entomoplasmatales</taxon>
        <taxon>Spiroplasmataceae</taxon>
        <taxon>Spiroplasma</taxon>
    </lineage>
</organism>
<dbReference type="Proteomes" id="UP000254792">
    <property type="component" value="Chromosome"/>
</dbReference>
<dbReference type="GO" id="GO:0016020">
    <property type="term" value="C:membrane"/>
    <property type="evidence" value="ECO:0007669"/>
    <property type="project" value="InterPro"/>
</dbReference>
<dbReference type="AlphaFoldDB" id="A0A345Z277"/>
<evidence type="ECO:0000313" key="2">
    <source>
        <dbReference type="EMBL" id="AXK50706.1"/>
    </source>
</evidence>
<feature type="transmembrane region" description="Helical" evidence="1">
    <location>
        <begin position="154"/>
        <end position="175"/>
    </location>
</feature>
<reference evidence="2 3" key="1">
    <citation type="submission" date="2018-07" db="EMBL/GenBank/DDBJ databases">
        <title>Complete genome sequence of Spiroplasma alleghenense PLHS-1 (ATCC 51752).</title>
        <authorList>
            <person name="Chou L."/>
            <person name="Lee T.-Y."/>
            <person name="Tsai Y.-M."/>
            <person name="Kuo C.-H."/>
        </authorList>
    </citation>
    <scope>NUCLEOTIDE SEQUENCE [LARGE SCALE GENOMIC DNA]</scope>
    <source>
        <strain evidence="2 3">PLHS-1</strain>
    </source>
</reference>
<proteinExistence type="predicted"/>
<keyword evidence="1" id="KW-0472">Membrane</keyword>
<sequence length="302" mass="33489">MKEISTWLLTGNNLAIVASIGLGIISSLYIIYNVCSFYILKERYHGIRFTTKNIAYITMFTAVSVSVTVVISLTIPVTVFPPIRIAIEGVMVKIVGLIFGPIVGLIVGLITEILVMLMVPSFIHPAFIIVICAYGFISGVGLSFKRLSEKNNWVIMMLITVFLSILLLFFITIISFYPDKIPFLSMQLSSFSFNLIFGVGIGITLIGIWAFYVTLSVKKKHKLLNQILPVILIAIACEYISTTIISAWGDTGFLILDKSPESGGYILNVILRLIQAPLKIIINTAILYFTYMAVSPLIKNDR</sequence>
<dbReference type="Gene3D" id="1.10.1760.20">
    <property type="match status" value="1"/>
</dbReference>
<feature type="transmembrane region" description="Helical" evidence="1">
    <location>
        <begin position="122"/>
        <end position="142"/>
    </location>
</feature>
<dbReference type="OrthoDB" id="397639at2"/>
<dbReference type="EMBL" id="CP031376">
    <property type="protein sequence ID" value="AXK50706.1"/>
    <property type="molecule type" value="Genomic_DNA"/>
</dbReference>
<feature type="transmembrane region" description="Helical" evidence="1">
    <location>
        <begin position="195"/>
        <end position="215"/>
    </location>
</feature>
<dbReference type="RefSeq" id="WP_115557636.1">
    <property type="nucleotide sequence ID" value="NZ_CP031376.1"/>
</dbReference>
<feature type="transmembrane region" description="Helical" evidence="1">
    <location>
        <begin position="92"/>
        <end position="116"/>
    </location>
</feature>
<evidence type="ECO:0000256" key="1">
    <source>
        <dbReference type="SAM" id="Phobius"/>
    </source>
</evidence>
<keyword evidence="1" id="KW-0812">Transmembrane</keyword>
<protein>
    <recommendedName>
        <fullName evidence="4">ECF transporter S component</fullName>
    </recommendedName>
</protein>
<name>A0A345Z277_9MOLU</name>
<feature type="transmembrane region" description="Helical" evidence="1">
    <location>
        <begin position="269"/>
        <end position="294"/>
    </location>
</feature>
<evidence type="ECO:0000313" key="3">
    <source>
        <dbReference type="Proteomes" id="UP000254792"/>
    </source>
</evidence>